<proteinExistence type="predicted"/>
<protein>
    <submittedName>
        <fullName evidence="2">Uncharacterized protein</fullName>
    </submittedName>
</protein>
<feature type="region of interest" description="Disordered" evidence="1">
    <location>
        <begin position="85"/>
        <end position="108"/>
    </location>
</feature>
<dbReference type="EMBL" id="MNAD01000741">
    <property type="protein sequence ID" value="OJT10741.1"/>
    <property type="molecule type" value="Genomic_DNA"/>
</dbReference>
<evidence type="ECO:0000256" key="1">
    <source>
        <dbReference type="SAM" id="MobiDB-lite"/>
    </source>
</evidence>
<feature type="compositionally biased region" description="Polar residues" evidence="1">
    <location>
        <begin position="92"/>
        <end position="108"/>
    </location>
</feature>
<keyword evidence="3" id="KW-1185">Reference proteome</keyword>
<evidence type="ECO:0000313" key="2">
    <source>
        <dbReference type="EMBL" id="OJT10741.1"/>
    </source>
</evidence>
<reference evidence="2 3" key="1">
    <citation type="submission" date="2016-10" db="EMBL/GenBank/DDBJ databases">
        <title>Genome sequence of the basidiomycete white-rot fungus Trametes pubescens.</title>
        <authorList>
            <person name="Makela M.R."/>
            <person name="Granchi Z."/>
            <person name="Peng M."/>
            <person name="De Vries R.P."/>
            <person name="Grigoriev I."/>
            <person name="Riley R."/>
            <person name="Hilden K."/>
        </authorList>
    </citation>
    <scope>NUCLEOTIDE SEQUENCE [LARGE SCALE GENOMIC DNA]</scope>
    <source>
        <strain evidence="2 3">FBCC735</strain>
    </source>
</reference>
<accession>A0A1M2VT00</accession>
<sequence>MSDKVKVHVISDVKHARVAAVNKASRLVASDQNSTLGGLLQIKEETDQDELLAQAGDQNELSALDPGTGAISHLDYDPAPLTLPLAVPTEPSPSNCESSAISQPVQEPKASTSSLGFFFARQKNTTAAADHSSTNSTSSCIATLVAPLLLPKTATSDAKTPSCDLYQSPRPKVPEDIEFFVFMDLRAEQKRTSFSISSRMSVGATEEFNSRLAIRYTEKGLPPPFPKHPRALADKLADIETTIIKKISANDYTWNLRSLSSSHHRRRLWTIAAWKRGVLEETL</sequence>
<evidence type="ECO:0000313" key="3">
    <source>
        <dbReference type="Proteomes" id="UP000184267"/>
    </source>
</evidence>
<dbReference type="OrthoDB" id="2803586at2759"/>
<name>A0A1M2VT00_TRAPU</name>
<comment type="caution">
    <text evidence="2">The sequence shown here is derived from an EMBL/GenBank/DDBJ whole genome shotgun (WGS) entry which is preliminary data.</text>
</comment>
<dbReference type="AlphaFoldDB" id="A0A1M2VT00"/>
<dbReference type="Proteomes" id="UP000184267">
    <property type="component" value="Unassembled WGS sequence"/>
</dbReference>
<gene>
    <name evidence="2" type="ORF">TRAPUB_12742</name>
</gene>
<organism evidence="2 3">
    <name type="scientific">Trametes pubescens</name>
    <name type="common">White-rot fungus</name>
    <dbReference type="NCBI Taxonomy" id="154538"/>
    <lineage>
        <taxon>Eukaryota</taxon>
        <taxon>Fungi</taxon>
        <taxon>Dikarya</taxon>
        <taxon>Basidiomycota</taxon>
        <taxon>Agaricomycotina</taxon>
        <taxon>Agaricomycetes</taxon>
        <taxon>Polyporales</taxon>
        <taxon>Polyporaceae</taxon>
        <taxon>Trametes</taxon>
    </lineage>
</organism>